<keyword evidence="8" id="KW-1185">Reference proteome</keyword>
<name>C5LB02_PERM5</name>
<dbReference type="InterPro" id="IPR013057">
    <property type="entry name" value="AA_transpt_TM"/>
</dbReference>
<dbReference type="GeneID" id="9064800"/>
<dbReference type="OMA" id="ERDMYAD"/>
<gene>
    <name evidence="7" type="ORF">Pmar_PMAR021286</name>
</gene>
<keyword evidence="4 5" id="KW-0472">Membrane</keyword>
<evidence type="ECO:0000313" key="8">
    <source>
        <dbReference type="Proteomes" id="UP000007800"/>
    </source>
</evidence>
<evidence type="ECO:0000256" key="2">
    <source>
        <dbReference type="ARBA" id="ARBA00022692"/>
    </source>
</evidence>
<dbReference type="RefSeq" id="XP_002774280.1">
    <property type="nucleotide sequence ID" value="XM_002774234.1"/>
</dbReference>
<organism evidence="8">
    <name type="scientific">Perkinsus marinus (strain ATCC 50983 / TXsc)</name>
    <dbReference type="NCBI Taxonomy" id="423536"/>
    <lineage>
        <taxon>Eukaryota</taxon>
        <taxon>Sar</taxon>
        <taxon>Alveolata</taxon>
        <taxon>Perkinsozoa</taxon>
        <taxon>Perkinsea</taxon>
        <taxon>Perkinsida</taxon>
        <taxon>Perkinsidae</taxon>
        <taxon>Perkinsus</taxon>
    </lineage>
</organism>
<keyword evidence="3 5" id="KW-1133">Transmembrane helix</keyword>
<evidence type="ECO:0000259" key="6">
    <source>
        <dbReference type="Pfam" id="PF01490"/>
    </source>
</evidence>
<feature type="transmembrane region" description="Helical" evidence="5">
    <location>
        <begin position="97"/>
        <end position="119"/>
    </location>
</feature>
<dbReference type="AlphaFoldDB" id="C5LB02"/>
<dbReference type="Pfam" id="PF01490">
    <property type="entry name" value="Aa_trans"/>
    <property type="match status" value="1"/>
</dbReference>
<evidence type="ECO:0000256" key="3">
    <source>
        <dbReference type="ARBA" id="ARBA00022989"/>
    </source>
</evidence>
<evidence type="ECO:0000313" key="7">
    <source>
        <dbReference type="EMBL" id="EER06096.1"/>
    </source>
</evidence>
<evidence type="ECO:0000256" key="4">
    <source>
        <dbReference type="ARBA" id="ARBA00023136"/>
    </source>
</evidence>
<dbReference type="EMBL" id="GG680896">
    <property type="protein sequence ID" value="EER06096.1"/>
    <property type="molecule type" value="Genomic_DNA"/>
</dbReference>
<dbReference type="Proteomes" id="UP000007800">
    <property type="component" value="Unassembled WGS sequence"/>
</dbReference>
<reference evidence="7 8" key="1">
    <citation type="submission" date="2008-07" db="EMBL/GenBank/DDBJ databases">
        <authorList>
            <person name="El-Sayed N."/>
            <person name="Caler E."/>
            <person name="Inman J."/>
            <person name="Amedeo P."/>
            <person name="Hass B."/>
            <person name="Wortman J."/>
        </authorList>
    </citation>
    <scope>NUCLEOTIDE SEQUENCE [LARGE SCALE GENOMIC DNA]</scope>
    <source>
        <strain evidence="8">ATCC 50983 / TXsc</strain>
    </source>
</reference>
<comment type="subcellular location">
    <subcellularLocation>
        <location evidence="1">Membrane</location>
    </subcellularLocation>
</comment>
<proteinExistence type="predicted"/>
<dbReference type="GO" id="GO:0016020">
    <property type="term" value="C:membrane"/>
    <property type="evidence" value="ECO:0007669"/>
    <property type="project" value="UniProtKB-SubCell"/>
</dbReference>
<keyword evidence="2 5" id="KW-0812">Transmembrane</keyword>
<evidence type="ECO:0000256" key="1">
    <source>
        <dbReference type="ARBA" id="ARBA00004370"/>
    </source>
</evidence>
<feature type="domain" description="Amino acid transporter transmembrane" evidence="6">
    <location>
        <begin position="66"/>
        <end position="123"/>
    </location>
</feature>
<dbReference type="InParanoid" id="C5LB02"/>
<evidence type="ECO:0000256" key="5">
    <source>
        <dbReference type="SAM" id="Phobius"/>
    </source>
</evidence>
<dbReference type="OrthoDB" id="292816at2759"/>
<sequence length="137" mass="14207">MVDESGNEEVSVDDLVVSMTCTPTSERDMYADDVKGKASGSVLDTREELIKEEGSSTGGSTGFLSPGSAGTATIAVIKATLGAAALSCTYAMVNGGFIFGILLLIMMAVLMVFSLEMIVTAMEVTVTRLVIGSKPLL</sequence>
<accession>C5LB02</accession>
<protein>
    <recommendedName>
        <fullName evidence="6">Amino acid transporter transmembrane domain-containing protein</fullName>
    </recommendedName>
</protein>